<dbReference type="Gene3D" id="3.40.50.300">
    <property type="entry name" value="P-loop containing nucleotide triphosphate hydrolases"/>
    <property type="match status" value="1"/>
</dbReference>
<dbReference type="InterPro" id="IPR027417">
    <property type="entry name" value="P-loop_NTPase"/>
</dbReference>
<evidence type="ECO:0000313" key="2">
    <source>
        <dbReference type="Proteomes" id="UP000186143"/>
    </source>
</evidence>
<name>A0A1Q9AJ60_9HYPH</name>
<dbReference type="PANTHER" id="PTHR37816:SF1">
    <property type="entry name" value="TOXIN"/>
    <property type="match status" value="1"/>
</dbReference>
<evidence type="ECO:0000313" key="1">
    <source>
        <dbReference type="EMBL" id="OLP55316.1"/>
    </source>
</evidence>
<dbReference type="OrthoDB" id="7210594at2"/>
<dbReference type="STRING" id="1672749.BJF92_22395"/>
<accession>A0A1Q9AJ60</accession>
<organism evidence="1 2">
    <name type="scientific">Xaviernesmea rhizosphaerae</name>
    <dbReference type="NCBI Taxonomy" id="1672749"/>
    <lineage>
        <taxon>Bacteria</taxon>
        <taxon>Pseudomonadati</taxon>
        <taxon>Pseudomonadota</taxon>
        <taxon>Alphaproteobacteria</taxon>
        <taxon>Hyphomicrobiales</taxon>
        <taxon>Rhizobiaceae</taxon>
        <taxon>Rhizobium/Agrobacterium group</taxon>
        <taxon>Xaviernesmea</taxon>
    </lineage>
</organism>
<dbReference type="SUPFAM" id="SSF52540">
    <property type="entry name" value="P-loop containing nucleoside triphosphate hydrolases"/>
    <property type="match status" value="1"/>
</dbReference>
<reference evidence="1 2" key="1">
    <citation type="submission" date="2016-09" db="EMBL/GenBank/DDBJ databases">
        <title>Rhizobium sp. nov., a novel species isolated from the rice rhizosphere.</title>
        <authorList>
            <person name="Zhao J."/>
            <person name="Zhang X."/>
        </authorList>
    </citation>
    <scope>NUCLEOTIDE SEQUENCE [LARGE SCALE GENOMIC DNA]</scope>
    <source>
        <strain evidence="1 2">MH17</strain>
    </source>
</reference>
<protein>
    <submittedName>
        <fullName evidence="1">AAA family ATPase</fullName>
    </submittedName>
</protein>
<proteinExistence type="predicted"/>
<comment type="caution">
    <text evidence="1">The sequence shown here is derived from an EMBL/GenBank/DDBJ whole genome shotgun (WGS) entry which is preliminary data.</text>
</comment>
<gene>
    <name evidence="1" type="ORF">BJF92_22395</name>
</gene>
<dbReference type="Proteomes" id="UP000186143">
    <property type="component" value="Unassembled WGS sequence"/>
</dbReference>
<dbReference type="AlphaFoldDB" id="A0A1Q9AJ60"/>
<dbReference type="InterPro" id="IPR052922">
    <property type="entry name" value="Cytidylate_Kinase-2"/>
</dbReference>
<dbReference type="PANTHER" id="PTHR37816">
    <property type="entry name" value="YALI0E33011P"/>
    <property type="match status" value="1"/>
</dbReference>
<sequence length="190" mass="21752">MSVHSITPEDAARRLPDCQRILVIGCSGGGKSTLSLALCRRFGLPFLSMDRDFFWLPGWVKREKAGERALIAEAVAQQRWLMDGTGSSSMDLRLPRADLVIWVRMPRWLCLYGVFSRALRHRGGTRPEMAPGCLEQFPDREFLSYIWHFEKRFSPLILKALQHYAPDCRVLILKSRGETARLLDLISHPD</sequence>
<dbReference type="EMBL" id="MKIO01000029">
    <property type="protein sequence ID" value="OLP55316.1"/>
    <property type="molecule type" value="Genomic_DNA"/>
</dbReference>
<dbReference type="RefSeq" id="WP_075634864.1">
    <property type="nucleotide sequence ID" value="NZ_MKIO01000029.1"/>
</dbReference>